<comment type="caution">
    <text evidence="3">The sequence shown here is derived from an EMBL/GenBank/DDBJ whole genome shotgun (WGS) entry which is preliminary data.</text>
</comment>
<feature type="repeat" description="ANK" evidence="1">
    <location>
        <begin position="242"/>
        <end position="275"/>
    </location>
</feature>
<dbReference type="EMBL" id="CAJNOC010000046">
    <property type="protein sequence ID" value="CAF0709621.1"/>
    <property type="molecule type" value="Genomic_DNA"/>
</dbReference>
<feature type="repeat" description="ANK" evidence="1">
    <location>
        <begin position="175"/>
        <end position="207"/>
    </location>
</feature>
<dbReference type="AlphaFoldDB" id="A0A813LXQ5"/>
<gene>
    <name evidence="3" type="ORF">OXX778_LOCUS822</name>
</gene>
<feature type="repeat" description="ANK" evidence="1">
    <location>
        <begin position="276"/>
        <end position="308"/>
    </location>
</feature>
<dbReference type="PANTHER" id="PTHR24183:SF1">
    <property type="entry name" value="FIBRONECTIN TYPE 3 AND ANKYRIN REPEAT DOMAINS PROTEIN 1"/>
    <property type="match status" value="1"/>
</dbReference>
<feature type="repeat" description="ANK" evidence="1">
    <location>
        <begin position="208"/>
        <end position="240"/>
    </location>
</feature>
<evidence type="ECO:0000313" key="3">
    <source>
        <dbReference type="EMBL" id="CAF0709621.1"/>
    </source>
</evidence>
<sequence length="338" mass="37757">MVQSSVPLERPDPPVVGKVTHFSIELIWMHLKEKLPQTERFKFVLQEADKNKKEWGQVYAGYGFTKVIESLEPFTEYSYRLCVIGANNERSEYSSVCTVKTTKEPLNGEALHKAIILDRKSDVEKILDTPDGPRIIEIPDKFGNLPLQIAVNRNNLEMVETLIYKGASVNAQNESGKTALMLAAFSGKLSVLKELRNNGASYDIKDKSGCSVLHYAVDGGNLDCIQYLLMDGFDVNIKDTTSGWTPLIRAASVGGSKDVAELLIKYKADLNILDSENKSALMIAVINGNQPFVQVLVENGADLNIKNEYGKTAYEMAVAMDRRRVVKFFDEYFEKQKG</sequence>
<evidence type="ECO:0000256" key="1">
    <source>
        <dbReference type="PROSITE-ProRule" id="PRU00023"/>
    </source>
</evidence>
<feature type="repeat" description="ANK" evidence="1">
    <location>
        <begin position="142"/>
        <end position="174"/>
    </location>
</feature>
<dbReference type="GO" id="GO:0042981">
    <property type="term" value="P:regulation of apoptotic process"/>
    <property type="evidence" value="ECO:0007669"/>
    <property type="project" value="TreeGrafter"/>
</dbReference>
<dbReference type="PRINTS" id="PR01415">
    <property type="entry name" value="ANKYRIN"/>
</dbReference>
<keyword evidence="1" id="KW-0040">ANK repeat</keyword>
<protein>
    <recommendedName>
        <fullName evidence="2">Fibronectin type-III domain-containing protein</fullName>
    </recommendedName>
</protein>
<dbReference type="Proteomes" id="UP000663879">
    <property type="component" value="Unassembled WGS sequence"/>
</dbReference>
<keyword evidence="4" id="KW-1185">Reference proteome</keyword>
<dbReference type="Gene3D" id="2.60.40.10">
    <property type="entry name" value="Immunoglobulins"/>
    <property type="match status" value="1"/>
</dbReference>
<dbReference type="SUPFAM" id="SSF49265">
    <property type="entry name" value="Fibronectin type III"/>
    <property type="match status" value="1"/>
</dbReference>
<dbReference type="InterPro" id="IPR036116">
    <property type="entry name" value="FN3_sf"/>
</dbReference>
<dbReference type="Gene3D" id="1.25.40.20">
    <property type="entry name" value="Ankyrin repeat-containing domain"/>
    <property type="match status" value="2"/>
</dbReference>
<organism evidence="3 4">
    <name type="scientific">Brachionus calyciflorus</name>
    <dbReference type="NCBI Taxonomy" id="104777"/>
    <lineage>
        <taxon>Eukaryota</taxon>
        <taxon>Metazoa</taxon>
        <taxon>Spiralia</taxon>
        <taxon>Gnathifera</taxon>
        <taxon>Rotifera</taxon>
        <taxon>Eurotatoria</taxon>
        <taxon>Monogononta</taxon>
        <taxon>Pseudotrocha</taxon>
        <taxon>Ploima</taxon>
        <taxon>Brachionidae</taxon>
        <taxon>Brachionus</taxon>
    </lineage>
</organism>
<evidence type="ECO:0000259" key="2">
    <source>
        <dbReference type="PROSITE" id="PS50853"/>
    </source>
</evidence>
<dbReference type="PROSITE" id="PS50088">
    <property type="entry name" value="ANK_REPEAT"/>
    <property type="match status" value="5"/>
</dbReference>
<feature type="domain" description="Fibronectin type-III" evidence="2">
    <location>
        <begin position="10"/>
        <end position="105"/>
    </location>
</feature>
<dbReference type="SMART" id="SM00248">
    <property type="entry name" value="ANK"/>
    <property type="match status" value="5"/>
</dbReference>
<proteinExistence type="predicted"/>
<dbReference type="PANTHER" id="PTHR24183">
    <property type="entry name" value="FIBRONECTIN TYPE 3 AND ANKYRIN REPEAT DOMAINS PROTEIN 1"/>
    <property type="match status" value="1"/>
</dbReference>
<dbReference type="InterPro" id="IPR036770">
    <property type="entry name" value="Ankyrin_rpt-contain_sf"/>
</dbReference>
<reference evidence="3" key="1">
    <citation type="submission" date="2021-02" db="EMBL/GenBank/DDBJ databases">
        <authorList>
            <person name="Nowell W R."/>
        </authorList>
    </citation>
    <scope>NUCLEOTIDE SEQUENCE</scope>
    <source>
        <strain evidence="3">Ploen Becks lab</strain>
    </source>
</reference>
<dbReference type="Pfam" id="PF12796">
    <property type="entry name" value="Ank_2"/>
    <property type="match status" value="2"/>
</dbReference>
<dbReference type="GO" id="GO:0005634">
    <property type="term" value="C:nucleus"/>
    <property type="evidence" value="ECO:0007669"/>
    <property type="project" value="TreeGrafter"/>
</dbReference>
<name>A0A813LXQ5_9BILA</name>
<dbReference type="PROSITE" id="PS50853">
    <property type="entry name" value="FN3"/>
    <property type="match status" value="1"/>
</dbReference>
<evidence type="ECO:0000313" key="4">
    <source>
        <dbReference type="Proteomes" id="UP000663879"/>
    </source>
</evidence>
<dbReference type="PROSITE" id="PS50297">
    <property type="entry name" value="ANK_REP_REGION"/>
    <property type="match status" value="5"/>
</dbReference>
<dbReference type="InterPro" id="IPR013783">
    <property type="entry name" value="Ig-like_fold"/>
</dbReference>
<dbReference type="InterPro" id="IPR002110">
    <property type="entry name" value="Ankyrin_rpt"/>
</dbReference>
<dbReference type="CDD" id="cd00063">
    <property type="entry name" value="FN3"/>
    <property type="match status" value="1"/>
</dbReference>
<dbReference type="OrthoDB" id="9995210at2759"/>
<accession>A0A813LXQ5</accession>
<dbReference type="SUPFAM" id="SSF48403">
    <property type="entry name" value="Ankyrin repeat"/>
    <property type="match status" value="1"/>
</dbReference>
<dbReference type="InterPro" id="IPR003961">
    <property type="entry name" value="FN3_dom"/>
</dbReference>